<dbReference type="InterPro" id="IPR006311">
    <property type="entry name" value="TAT_signal"/>
</dbReference>
<keyword evidence="8" id="KW-1185">Reference proteome</keyword>
<evidence type="ECO:0000259" key="6">
    <source>
        <dbReference type="PROSITE" id="PS51379"/>
    </source>
</evidence>
<dbReference type="GO" id="GO:0051539">
    <property type="term" value="F:4 iron, 4 sulfur cluster binding"/>
    <property type="evidence" value="ECO:0007669"/>
    <property type="project" value="UniProtKB-KW"/>
</dbReference>
<sequence length="230" mass="24805">MSCSRRNFLTGAGAVILTTGVAGTAVVGSSKSLAYSMEDGKKRYGMVYDETACIGCTACMDACREVNNVPEGVSRLEITRGEPKGEHPNVDYQFDRVSCQHCENAPCVYVCPTGAAYKDEATGIVDVHNDKCVGCGYCLAACPYQVRFFNPETKSADKCNFCRDTNLAAGKLPACVESCPTKALTFGDLNDPKSEINKVIASNPVYRDKSHLGTKPQLYKVAHEKGEVKS</sequence>
<dbReference type="InterPro" id="IPR050954">
    <property type="entry name" value="ET_IronSulfur_Cluster-Binding"/>
</dbReference>
<organism evidence="7 8">
    <name type="scientific">Vibrio tapetis subsp. tapetis</name>
    <dbReference type="NCBI Taxonomy" id="1671868"/>
    <lineage>
        <taxon>Bacteria</taxon>
        <taxon>Pseudomonadati</taxon>
        <taxon>Pseudomonadota</taxon>
        <taxon>Gammaproteobacteria</taxon>
        <taxon>Vibrionales</taxon>
        <taxon>Vibrionaceae</taxon>
        <taxon>Vibrio</taxon>
    </lineage>
</organism>
<dbReference type="PROSITE" id="PS51379">
    <property type="entry name" value="4FE4S_FER_2"/>
    <property type="match status" value="3"/>
</dbReference>
<reference evidence="7 8" key="1">
    <citation type="submission" date="2017-10" db="EMBL/GenBank/DDBJ databases">
        <authorList>
            <person name="Banno H."/>
            <person name="Chua N.-H."/>
        </authorList>
    </citation>
    <scope>NUCLEOTIDE SEQUENCE [LARGE SCALE GENOMIC DNA]</scope>
    <source>
        <strain evidence="7">Vibrio tapetis CECT4600</strain>
    </source>
</reference>
<evidence type="ECO:0000256" key="3">
    <source>
        <dbReference type="ARBA" id="ARBA00022737"/>
    </source>
</evidence>
<dbReference type="NCBIfam" id="TIGR03149">
    <property type="entry name" value="cyt_nit_nrfC"/>
    <property type="match status" value="1"/>
</dbReference>
<feature type="domain" description="4Fe-4S ferredoxin-type" evidence="6">
    <location>
        <begin position="44"/>
        <end position="72"/>
    </location>
</feature>
<dbReference type="PANTHER" id="PTHR43177">
    <property type="entry name" value="PROTEIN NRFC"/>
    <property type="match status" value="1"/>
</dbReference>
<evidence type="ECO:0000313" key="8">
    <source>
        <dbReference type="Proteomes" id="UP000235828"/>
    </source>
</evidence>
<dbReference type="Proteomes" id="UP000235828">
    <property type="component" value="Chromosome A"/>
</dbReference>
<accession>A0A2N8Z8U3</accession>
<evidence type="ECO:0000256" key="2">
    <source>
        <dbReference type="ARBA" id="ARBA00022723"/>
    </source>
</evidence>
<keyword evidence="4" id="KW-0408">Iron</keyword>
<evidence type="ECO:0000256" key="5">
    <source>
        <dbReference type="ARBA" id="ARBA00023014"/>
    </source>
</evidence>
<dbReference type="InterPro" id="IPR017896">
    <property type="entry name" value="4Fe4S_Fe-S-bd"/>
</dbReference>
<dbReference type="CDD" id="cd10551">
    <property type="entry name" value="PsrB"/>
    <property type="match status" value="1"/>
</dbReference>
<dbReference type="Gene3D" id="3.30.70.20">
    <property type="match status" value="2"/>
</dbReference>
<dbReference type="FunFam" id="3.30.70.20:FF:000014">
    <property type="entry name" value="Cytochrome c nitrite reductase, Fe-S protein"/>
    <property type="match status" value="1"/>
</dbReference>
<dbReference type="SUPFAM" id="SSF54862">
    <property type="entry name" value="4Fe-4S ferredoxins"/>
    <property type="match status" value="1"/>
</dbReference>
<dbReference type="InterPro" id="IPR017567">
    <property type="entry name" value="Cyt_c_NO2Rdtase_NrfC"/>
</dbReference>
<gene>
    <name evidence="7" type="primary">nrfC</name>
    <name evidence="7" type="ORF">VTAP4600_A0337</name>
</gene>
<keyword evidence="2" id="KW-0479">Metal-binding</keyword>
<keyword evidence="1" id="KW-0004">4Fe-4S</keyword>
<dbReference type="KEGG" id="vta:A0337"/>
<protein>
    <submittedName>
        <fullName evidence="7">Formate-dependent nitrite reductase, 4Fe4S subunit</fullName>
    </submittedName>
</protein>
<dbReference type="PROSITE" id="PS51318">
    <property type="entry name" value="TAT"/>
    <property type="match status" value="1"/>
</dbReference>
<dbReference type="EMBL" id="LT960611">
    <property type="protein sequence ID" value="SON48316.1"/>
    <property type="molecule type" value="Genomic_DNA"/>
</dbReference>
<keyword evidence="5" id="KW-0411">Iron-sulfur</keyword>
<dbReference type="GO" id="GO:0046872">
    <property type="term" value="F:metal ion binding"/>
    <property type="evidence" value="ECO:0007669"/>
    <property type="project" value="UniProtKB-KW"/>
</dbReference>
<evidence type="ECO:0000313" key="7">
    <source>
        <dbReference type="EMBL" id="SON48316.1"/>
    </source>
</evidence>
<feature type="domain" description="4Fe-4S ferredoxin-type" evidence="6">
    <location>
        <begin position="123"/>
        <end position="152"/>
    </location>
</feature>
<dbReference type="PROSITE" id="PS00198">
    <property type="entry name" value="4FE4S_FER_1"/>
    <property type="match status" value="1"/>
</dbReference>
<dbReference type="OrthoDB" id="9779457at2"/>
<name>A0A2N8Z8U3_9VIBR</name>
<proteinExistence type="predicted"/>
<dbReference type="PANTHER" id="PTHR43177:SF3">
    <property type="entry name" value="PROTEIN NRFC HOMOLOG"/>
    <property type="match status" value="1"/>
</dbReference>
<keyword evidence="3" id="KW-0677">Repeat</keyword>
<evidence type="ECO:0000256" key="4">
    <source>
        <dbReference type="ARBA" id="ARBA00023004"/>
    </source>
</evidence>
<dbReference type="InterPro" id="IPR017900">
    <property type="entry name" value="4Fe4S_Fe_S_CS"/>
</dbReference>
<feature type="domain" description="4Fe-4S ferredoxin-type" evidence="6">
    <location>
        <begin position="86"/>
        <end position="121"/>
    </location>
</feature>
<evidence type="ECO:0000256" key="1">
    <source>
        <dbReference type="ARBA" id="ARBA00022485"/>
    </source>
</evidence>
<dbReference type="Pfam" id="PF13247">
    <property type="entry name" value="Fer4_11"/>
    <property type="match status" value="1"/>
</dbReference>
<dbReference type="AlphaFoldDB" id="A0A2N8Z8U3"/>
<dbReference type="RefSeq" id="WP_102521213.1">
    <property type="nucleotide sequence ID" value="NZ_LT960611.1"/>
</dbReference>